<evidence type="ECO:0000256" key="1">
    <source>
        <dbReference type="ARBA" id="ARBA00023002"/>
    </source>
</evidence>
<dbReference type="SUPFAM" id="SSF51735">
    <property type="entry name" value="NAD(P)-binding Rossmann-fold domains"/>
    <property type="match status" value="1"/>
</dbReference>
<proteinExistence type="predicted"/>
<dbReference type="Gene3D" id="3.30.360.10">
    <property type="entry name" value="Dihydrodipicolinate Reductase, domain 2"/>
    <property type="match status" value="1"/>
</dbReference>
<keyword evidence="5" id="KW-1185">Reference proteome</keyword>
<dbReference type="AlphaFoldDB" id="A0A830GU39"/>
<dbReference type="PANTHER" id="PTHR42840:SF3">
    <property type="entry name" value="BINDING ROSSMANN FOLD OXIDOREDUCTASE, PUTATIVE (AFU_ORTHOLOGUE AFUA_2G10240)-RELATED"/>
    <property type="match status" value="1"/>
</dbReference>
<gene>
    <name evidence="4" type="ORF">GCM10007981_11110</name>
</gene>
<dbReference type="PANTHER" id="PTHR42840">
    <property type="entry name" value="NAD(P)-BINDING ROSSMANN-FOLD SUPERFAMILY PROTEIN-RELATED"/>
    <property type="match status" value="1"/>
</dbReference>
<feature type="domain" description="Gfo/Idh/MocA-like oxidoreductase N-terminal" evidence="2">
    <location>
        <begin position="13"/>
        <end position="109"/>
    </location>
</feature>
<comment type="caution">
    <text evidence="4">The sequence shown here is derived from an EMBL/GenBank/DDBJ whole genome shotgun (WGS) entry which is preliminary data.</text>
</comment>
<dbReference type="SUPFAM" id="SSF55347">
    <property type="entry name" value="Glyceraldehyde-3-phosphate dehydrogenase-like, C-terminal domain"/>
    <property type="match status" value="1"/>
</dbReference>
<dbReference type="InterPro" id="IPR000683">
    <property type="entry name" value="Gfo/Idh/MocA-like_OxRdtase_N"/>
</dbReference>
<dbReference type="Pfam" id="PF01408">
    <property type="entry name" value="GFO_IDH_MocA"/>
    <property type="match status" value="1"/>
</dbReference>
<feature type="domain" description="GFO/IDH/MocA-like oxidoreductase" evidence="3">
    <location>
        <begin position="118"/>
        <end position="216"/>
    </location>
</feature>
<evidence type="ECO:0008006" key="6">
    <source>
        <dbReference type="Google" id="ProtNLM"/>
    </source>
</evidence>
<dbReference type="InterPro" id="IPR036291">
    <property type="entry name" value="NAD(P)-bd_dom_sf"/>
</dbReference>
<organism evidence="4 5">
    <name type="scientific">Thermocladium modestius</name>
    <dbReference type="NCBI Taxonomy" id="62609"/>
    <lineage>
        <taxon>Archaea</taxon>
        <taxon>Thermoproteota</taxon>
        <taxon>Thermoprotei</taxon>
        <taxon>Thermoproteales</taxon>
        <taxon>Thermoproteaceae</taxon>
        <taxon>Thermocladium</taxon>
    </lineage>
</organism>
<evidence type="ECO:0000313" key="5">
    <source>
        <dbReference type="Proteomes" id="UP000610960"/>
    </source>
</evidence>
<name>A0A830GU39_9CREN</name>
<evidence type="ECO:0000313" key="4">
    <source>
        <dbReference type="EMBL" id="GGP20954.1"/>
    </source>
</evidence>
<evidence type="ECO:0000259" key="2">
    <source>
        <dbReference type="Pfam" id="PF01408"/>
    </source>
</evidence>
<reference evidence="4" key="1">
    <citation type="journal article" date="2014" name="Int. J. Syst. Evol. Microbiol.">
        <title>Complete genome sequence of Corynebacterium casei LMG S-19264T (=DSM 44701T), isolated from a smear-ripened cheese.</title>
        <authorList>
            <consortium name="US DOE Joint Genome Institute (JGI-PGF)"/>
            <person name="Walter F."/>
            <person name="Albersmeier A."/>
            <person name="Kalinowski J."/>
            <person name="Ruckert C."/>
        </authorList>
    </citation>
    <scope>NUCLEOTIDE SEQUENCE</scope>
    <source>
        <strain evidence="4">JCM 10088</strain>
    </source>
</reference>
<protein>
    <recommendedName>
        <fullName evidence="6">Inositol 2-dehydrogenase</fullName>
    </recommendedName>
</protein>
<dbReference type="Pfam" id="PF22725">
    <property type="entry name" value="GFO_IDH_MocA_C3"/>
    <property type="match status" value="1"/>
</dbReference>
<dbReference type="InterPro" id="IPR055170">
    <property type="entry name" value="GFO_IDH_MocA-like_dom"/>
</dbReference>
<dbReference type="GO" id="GO:0000166">
    <property type="term" value="F:nucleotide binding"/>
    <property type="evidence" value="ECO:0007669"/>
    <property type="project" value="InterPro"/>
</dbReference>
<dbReference type="EMBL" id="BMNL01000002">
    <property type="protein sequence ID" value="GGP20954.1"/>
    <property type="molecule type" value="Genomic_DNA"/>
</dbReference>
<accession>A0A830GU39</accession>
<dbReference type="GO" id="GO:0016491">
    <property type="term" value="F:oxidoreductase activity"/>
    <property type="evidence" value="ECO:0007669"/>
    <property type="project" value="UniProtKB-KW"/>
</dbReference>
<keyword evidence="1" id="KW-0560">Oxidoreductase</keyword>
<dbReference type="Proteomes" id="UP000610960">
    <property type="component" value="Unassembled WGS sequence"/>
</dbReference>
<reference evidence="4" key="2">
    <citation type="submission" date="2020-09" db="EMBL/GenBank/DDBJ databases">
        <authorList>
            <person name="Sun Q."/>
            <person name="Ohkuma M."/>
        </authorList>
    </citation>
    <scope>NUCLEOTIDE SEQUENCE</scope>
    <source>
        <strain evidence="4">JCM 10088</strain>
    </source>
</reference>
<sequence>MGRIHSINVKSLGGELLGVVDVNEAANALARELHVPYFKDIDAAFASLKDKVDAVIIATSTPTHFGLIKQSVECGLDIFVEKPVGINRVEAEEVVKLVHNSGVKLQVGFHKRFDADFAEFSKAVTSGDLGRPLIVRFVARDPVTPQPPAGIFTGEAGAIFYDFVIHDLDMSNWLFGMPTAVYSDGGVFICKWYSNANDLDNVIVELRYKDGPLVTI</sequence>
<evidence type="ECO:0000259" key="3">
    <source>
        <dbReference type="Pfam" id="PF22725"/>
    </source>
</evidence>
<dbReference type="Gene3D" id="3.40.50.720">
    <property type="entry name" value="NAD(P)-binding Rossmann-like Domain"/>
    <property type="match status" value="1"/>
</dbReference>